<evidence type="ECO:0000256" key="1">
    <source>
        <dbReference type="SAM" id="Phobius"/>
    </source>
</evidence>
<gene>
    <name evidence="2" type="ORF">F8M41_026514</name>
</gene>
<evidence type="ECO:0000313" key="2">
    <source>
        <dbReference type="EMBL" id="KAF0464561.1"/>
    </source>
</evidence>
<keyword evidence="1" id="KW-1133">Transmembrane helix</keyword>
<keyword evidence="1" id="KW-0472">Membrane</keyword>
<accession>A0A8H3XID2</accession>
<dbReference type="Proteomes" id="UP000439903">
    <property type="component" value="Unassembled WGS sequence"/>
</dbReference>
<dbReference type="AlphaFoldDB" id="A0A8H3XID2"/>
<feature type="transmembrane region" description="Helical" evidence="1">
    <location>
        <begin position="21"/>
        <end position="47"/>
    </location>
</feature>
<evidence type="ECO:0008006" key="4">
    <source>
        <dbReference type="Google" id="ProtNLM"/>
    </source>
</evidence>
<comment type="caution">
    <text evidence="2">The sequence shown here is derived from an EMBL/GenBank/DDBJ whole genome shotgun (WGS) entry which is preliminary data.</text>
</comment>
<dbReference type="OrthoDB" id="2324048at2759"/>
<name>A0A8H3XID2_GIGMA</name>
<keyword evidence="3" id="KW-1185">Reference proteome</keyword>
<organism evidence="2 3">
    <name type="scientific">Gigaspora margarita</name>
    <dbReference type="NCBI Taxonomy" id="4874"/>
    <lineage>
        <taxon>Eukaryota</taxon>
        <taxon>Fungi</taxon>
        <taxon>Fungi incertae sedis</taxon>
        <taxon>Mucoromycota</taxon>
        <taxon>Glomeromycotina</taxon>
        <taxon>Glomeromycetes</taxon>
        <taxon>Diversisporales</taxon>
        <taxon>Gigasporaceae</taxon>
        <taxon>Gigaspora</taxon>
    </lineage>
</organism>
<sequence>MKMIFENLFQKYRKTEPKSLYVLKIFVLILLLISLLGYTLLIILGVYNDNPIIQSSLVEENSIPAPSNVHVKFNFSVNRKLTRLLKFNITVVSMASTLQFQQIGISCSFVNASGVHDCNQYISYNNSDGTFSSIFLAKDLIFSSIINNGINSLEFKFYLNDIRFNLSDRFSLPGFSFIMYDPDSDKISNEVLSLSSYLTFPITMVSLNNYRLATYSSYKTKIKRRRKEVLLPRWENIMGFSSKLESIPYITSTLETSPLLNDTKFPTLLTKITIEPQVFVVQIETEKRTKTVLSSFGLIGGALGFATTIYTILFGATALKPWGLIQKYGFKINNSVQKKLKHTLELIPLVHYSETSNCLNNYELKKRLDSLQQFLTEYVVDIQYLEEIYKANINKKGI</sequence>
<proteinExistence type="predicted"/>
<dbReference type="EMBL" id="WTPW01000992">
    <property type="protein sequence ID" value="KAF0464561.1"/>
    <property type="molecule type" value="Genomic_DNA"/>
</dbReference>
<protein>
    <recommendedName>
        <fullName evidence="4">Transmembrane protein</fullName>
    </recommendedName>
</protein>
<keyword evidence="1" id="KW-0812">Transmembrane</keyword>
<reference evidence="2 3" key="1">
    <citation type="journal article" date="2019" name="Environ. Microbiol.">
        <title>At the nexus of three kingdoms: the genome of the mycorrhizal fungus Gigaspora margarita provides insights into plant, endobacterial and fungal interactions.</title>
        <authorList>
            <person name="Venice F."/>
            <person name="Ghignone S."/>
            <person name="Salvioli di Fossalunga A."/>
            <person name="Amselem J."/>
            <person name="Novero M."/>
            <person name="Xianan X."/>
            <person name="Sedzielewska Toro K."/>
            <person name="Morin E."/>
            <person name="Lipzen A."/>
            <person name="Grigoriev I.V."/>
            <person name="Henrissat B."/>
            <person name="Martin F.M."/>
            <person name="Bonfante P."/>
        </authorList>
    </citation>
    <scope>NUCLEOTIDE SEQUENCE [LARGE SCALE GENOMIC DNA]</scope>
    <source>
        <strain evidence="2 3">BEG34</strain>
    </source>
</reference>
<feature type="transmembrane region" description="Helical" evidence="1">
    <location>
        <begin position="296"/>
        <end position="319"/>
    </location>
</feature>
<evidence type="ECO:0000313" key="3">
    <source>
        <dbReference type="Proteomes" id="UP000439903"/>
    </source>
</evidence>